<dbReference type="EMBL" id="JH712207">
    <property type="protein sequence ID" value="EFO24589.1"/>
    <property type="molecule type" value="Genomic_DNA"/>
</dbReference>
<accession>A0A1S0U3C5</accession>
<dbReference type="RefSeq" id="XP_003139485.1">
    <property type="nucleotide sequence ID" value="XM_003139437.1"/>
</dbReference>
<dbReference type="CTD" id="9941294"/>
<dbReference type="InParanoid" id="A0A1S0U3C5"/>
<evidence type="ECO:0000313" key="1">
    <source>
        <dbReference type="EMBL" id="EFO24589.1"/>
    </source>
</evidence>
<reference evidence="1" key="1">
    <citation type="submission" date="2012-04" db="EMBL/GenBank/DDBJ databases">
        <title>The Genome Sequence of Loa loa.</title>
        <authorList>
            <consortium name="The Broad Institute Genome Sequencing Platform"/>
            <consortium name="Broad Institute Genome Sequencing Center for Infectious Disease"/>
            <person name="Nutman T.B."/>
            <person name="Fink D.L."/>
            <person name="Russ C."/>
            <person name="Young S."/>
            <person name="Zeng Q."/>
            <person name="Gargeya S."/>
            <person name="Alvarado L."/>
            <person name="Berlin A."/>
            <person name="Chapman S.B."/>
            <person name="Chen Z."/>
            <person name="Freedman E."/>
            <person name="Gellesch M."/>
            <person name="Goldberg J."/>
            <person name="Griggs A."/>
            <person name="Gujja S."/>
            <person name="Heilman E.R."/>
            <person name="Heiman D."/>
            <person name="Howarth C."/>
            <person name="Mehta T."/>
            <person name="Neiman D."/>
            <person name="Pearson M."/>
            <person name="Roberts A."/>
            <person name="Saif S."/>
            <person name="Shea T."/>
            <person name="Shenoy N."/>
            <person name="Sisk P."/>
            <person name="Stolte C."/>
            <person name="Sykes S."/>
            <person name="White J."/>
            <person name="Yandava C."/>
            <person name="Haas B."/>
            <person name="Henn M.R."/>
            <person name="Nusbaum C."/>
            <person name="Birren B."/>
        </authorList>
    </citation>
    <scope>NUCLEOTIDE SEQUENCE [LARGE SCALE GENOMIC DNA]</scope>
</reference>
<organism evidence="1">
    <name type="scientific">Loa loa</name>
    <name type="common">Eye worm</name>
    <name type="synonym">Filaria loa</name>
    <dbReference type="NCBI Taxonomy" id="7209"/>
    <lineage>
        <taxon>Eukaryota</taxon>
        <taxon>Metazoa</taxon>
        <taxon>Ecdysozoa</taxon>
        <taxon>Nematoda</taxon>
        <taxon>Chromadorea</taxon>
        <taxon>Rhabditida</taxon>
        <taxon>Spirurina</taxon>
        <taxon>Spiruromorpha</taxon>
        <taxon>Filarioidea</taxon>
        <taxon>Onchocercidae</taxon>
        <taxon>Loa</taxon>
    </lineage>
</organism>
<dbReference type="AlphaFoldDB" id="A0A1S0U3C5"/>
<dbReference type="GeneID" id="9941294"/>
<proteinExistence type="predicted"/>
<sequence>MPSSSKSHNCQAMLAIASLAQSTTTVPPQHFGHHDHLATTKMTMKLFADISMM</sequence>
<protein>
    <submittedName>
        <fullName evidence="1">Uncharacterized protein</fullName>
    </submittedName>
</protein>
<gene>
    <name evidence="1" type="ORF">LOAG_03900</name>
</gene>
<dbReference type="KEGG" id="loa:LOAG_03900"/>
<name>A0A1S0U3C5_LOALO</name>